<dbReference type="HAMAP" id="MF_01208">
    <property type="entry name" value="PyrE"/>
    <property type="match status" value="1"/>
</dbReference>
<dbReference type="UniPathway" id="UPA00070">
    <property type="reaction ID" value="UER00119"/>
</dbReference>
<keyword evidence="6 7" id="KW-0665">Pyrimidine biosynthesis</keyword>
<gene>
    <name evidence="7" type="primary">pyrE</name>
    <name evidence="9" type="ORF">SAMN06275492_101226</name>
</gene>
<name>A0A1X7I906_9BACT</name>
<dbReference type="Proteomes" id="UP000193355">
    <property type="component" value="Unassembled WGS sequence"/>
</dbReference>
<comment type="similarity">
    <text evidence="7">Belongs to the purine/pyrimidine phosphoribosyltransferase family. PyrE subfamily.</text>
</comment>
<dbReference type="InterPro" id="IPR023031">
    <property type="entry name" value="OPRT"/>
</dbReference>
<dbReference type="GO" id="GO:0044205">
    <property type="term" value="P:'de novo' UMP biosynthetic process"/>
    <property type="evidence" value="ECO:0007669"/>
    <property type="project" value="UniProtKB-UniRule"/>
</dbReference>
<keyword evidence="10" id="KW-1185">Reference proteome</keyword>
<reference evidence="10" key="1">
    <citation type="submission" date="2017-04" db="EMBL/GenBank/DDBJ databases">
        <authorList>
            <person name="Varghese N."/>
            <person name="Submissions S."/>
        </authorList>
    </citation>
    <scope>NUCLEOTIDE SEQUENCE [LARGE SCALE GENOMIC DNA]</scope>
    <source>
        <strain evidence="10">USBA 82</strain>
    </source>
</reference>
<evidence type="ECO:0000256" key="7">
    <source>
        <dbReference type="HAMAP-Rule" id="MF_01208"/>
    </source>
</evidence>
<dbReference type="GO" id="GO:0000287">
    <property type="term" value="F:magnesium ion binding"/>
    <property type="evidence" value="ECO:0007669"/>
    <property type="project" value="UniProtKB-UniRule"/>
</dbReference>
<accession>A0A1X7I906</accession>
<dbReference type="SUPFAM" id="SSF53271">
    <property type="entry name" value="PRTase-like"/>
    <property type="match status" value="1"/>
</dbReference>
<dbReference type="PANTHER" id="PTHR19278">
    <property type="entry name" value="OROTATE PHOSPHORIBOSYLTRANSFERASE"/>
    <property type="match status" value="1"/>
</dbReference>
<feature type="binding site" description="in other chain" evidence="7">
    <location>
        <begin position="115"/>
        <end position="123"/>
    </location>
    <ligand>
        <name>5-phospho-alpha-D-ribose 1-diphosphate</name>
        <dbReference type="ChEBI" id="CHEBI:58017"/>
        <note>ligand shared between dimeric partners</note>
    </ligand>
</feature>
<dbReference type="Gene3D" id="3.40.50.2020">
    <property type="match status" value="1"/>
</dbReference>
<feature type="binding site" evidence="7">
    <location>
        <position position="93"/>
    </location>
    <ligand>
        <name>5-phospho-alpha-D-ribose 1-diphosphate</name>
        <dbReference type="ChEBI" id="CHEBI:58017"/>
        <note>ligand shared between dimeric partners</note>
    </ligand>
</feature>
<protein>
    <recommendedName>
        <fullName evidence="2 7">Orotate phosphoribosyltransferase</fullName>
        <shortName evidence="7">OPRT</shortName>
        <shortName evidence="7">OPRTase</shortName>
        <ecNumber evidence="2 7">2.4.2.10</ecNumber>
    </recommendedName>
</protein>
<comment type="subunit">
    <text evidence="7">Homodimer.</text>
</comment>
<evidence type="ECO:0000313" key="9">
    <source>
        <dbReference type="EMBL" id="SMG10850.1"/>
    </source>
</evidence>
<comment type="catalytic activity">
    <reaction evidence="7">
        <text>orotidine 5'-phosphate + diphosphate = orotate + 5-phospho-alpha-D-ribose 1-diphosphate</text>
        <dbReference type="Rhea" id="RHEA:10380"/>
        <dbReference type="ChEBI" id="CHEBI:30839"/>
        <dbReference type="ChEBI" id="CHEBI:33019"/>
        <dbReference type="ChEBI" id="CHEBI:57538"/>
        <dbReference type="ChEBI" id="CHEBI:58017"/>
        <dbReference type="EC" id="2.4.2.10"/>
    </reaction>
</comment>
<keyword evidence="3 7" id="KW-0328">Glycosyltransferase</keyword>
<dbReference type="Pfam" id="PF00156">
    <property type="entry name" value="Pribosyltran"/>
    <property type="match status" value="1"/>
</dbReference>
<dbReference type="InterPro" id="IPR000836">
    <property type="entry name" value="PRTase_dom"/>
</dbReference>
<dbReference type="NCBIfam" id="TIGR01367">
    <property type="entry name" value="pyrE_Therm"/>
    <property type="match status" value="1"/>
</dbReference>
<dbReference type="PANTHER" id="PTHR19278:SF9">
    <property type="entry name" value="URIDINE 5'-MONOPHOSPHATE SYNTHASE"/>
    <property type="match status" value="1"/>
</dbReference>
<keyword evidence="4 7" id="KW-0808">Transferase</keyword>
<organism evidence="9 10">
    <name type="scientific">Dethiosulfovibrio salsuginis</name>
    <dbReference type="NCBI Taxonomy" id="561720"/>
    <lineage>
        <taxon>Bacteria</taxon>
        <taxon>Thermotogati</taxon>
        <taxon>Synergistota</taxon>
        <taxon>Synergistia</taxon>
        <taxon>Synergistales</taxon>
        <taxon>Dethiosulfovibrionaceae</taxon>
        <taxon>Dethiosulfovibrio</taxon>
    </lineage>
</organism>
<evidence type="ECO:0000256" key="2">
    <source>
        <dbReference type="ARBA" id="ARBA00011971"/>
    </source>
</evidence>
<sequence length="194" mass="21261">MSEVQQRLEKMMVDSGAYLKGHFLLTSGKHSGHYMQCAMMLRFPDNAAYAGAQIASALSGRQVDFVVSPAVGGLIIGHEVARALGVPFLFCEREEGNMKLRRFPVPEGKKFVVVEDVITTGGSAEEVREHLEAAGCLWEDTCCIVDRSGGNHRLKRDPLSLWKVSFPVYSPDDCPLCADGSKPYKPGSRKVDEA</sequence>
<comment type="function">
    <text evidence="7">Catalyzes the transfer of a ribosyl phosphate group from 5-phosphoribose 1-diphosphate to orotate, leading to the formation of orotidine monophosphate (OMP).</text>
</comment>
<comment type="cofactor">
    <cofactor evidence="7">
        <name>Mg(2+)</name>
        <dbReference type="ChEBI" id="CHEBI:18420"/>
    </cofactor>
</comment>
<dbReference type="CDD" id="cd06223">
    <property type="entry name" value="PRTases_typeI"/>
    <property type="match status" value="1"/>
</dbReference>
<dbReference type="EC" id="2.4.2.10" evidence="2 7"/>
<dbReference type="GO" id="GO:0004588">
    <property type="term" value="F:orotate phosphoribosyltransferase activity"/>
    <property type="evidence" value="ECO:0007669"/>
    <property type="project" value="UniProtKB-UniRule"/>
</dbReference>
<evidence type="ECO:0000313" key="10">
    <source>
        <dbReference type="Proteomes" id="UP000193355"/>
    </source>
</evidence>
<evidence type="ECO:0000256" key="1">
    <source>
        <dbReference type="ARBA" id="ARBA00004889"/>
    </source>
</evidence>
<dbReference type="EMBL" id="FXBB01000001">
    <property type="protein sequence ID" value="SMG10850.1"/>
    <property type="molecule type" value="Genomic_DNA"/>
</dbReference>
<comment type="caution">
    <text evidence="7">Lacks conserved residue(s) required for the propagation of feature annotation.</text>
</comment>
<evidence type="ECO:0000256" key="4">
    <source>
        <dbReference type="ARBA" id="ARBA00022679"/>
    </source>
</evidence>
<proteinExistence type="inferred from homology"/>
<dbReference type="GO" id="GO:0019856">
    <property type="term" value="P:pyrimidine nucleobase biosynthetic process"/>
    <property type="evidence" value="ECO:0007669"/>
    <property type="project" value="InterPro"/>
</dbReference>
<dbReference type="InterPro" id="IPR029057">
    <property type="entry name" value="PRTase-like"/>
</dbReference>
<comment type="pathway">
    <text evidence="1 7">Pyrimidine metabolism; UMP biosynthesis via de novo pathway; UMP from orotate: step 1/2.</text>
</comment>
<dbReference type="InterPro" id="IPR006273">
    <property type="entry name" value="Orotate_PRibTrfase_bac"/>
</dbReference>
<evidence type="ECO:0000259" key="8">
    <source>
        <dbReference type="Pfam" id="PF00156"/>
    </source>
</evidence>
<keyword evidence="5 7" id="KW-0460">Magnesium</keyword>
<feature type="domain" description="Phosphoribosyltransferase" evidence="8">
    <location>
        <begin position="59"/>
        <end position="152"/>
    </location>
</feature>
<evidence type="ECO:0000256" key="6">
    <source>
        <dbReference type="ARBA" id="ARBA00022975"/>
    </source>
</evidence>
<feature type="binding site" evidence="7">
    <location>
        <position position="119"/>
    </location>
    <ligand>
        <name>orotate</name>
        <dbReference type="ChEBI" id="CHEBI:30839"/>
    </ligand>
</feature>
<dbReference type="OrthoDB" id="9783570at2"/>
<evidence type="ECO:0000256" key="5">
    <source>
        <dbReference type="ARBA" id="ARBA00022842"/>
    </source>
</evidence>
<evidence type="ECO:0000256" key="3">
    <source>
        <dbReference type="ARBA" id="ARBA00022676"/>
    </source>
</evidence>
<dbReference type="STRING" id="561720.SAMN06275492_101226"/>
<dbReference type="RefSeq" id="WP_085543507.1">
    <property type="nucleotide sequence ID" value="NZ_FXBB01000001.1"/>
</dbReference>
<feature type="binding site" evidence="7">
    <location>
        <position position="147"/>
    </location>
    <ligand>
        <name>orotate</name>
        <dbReference type="ChEBI" id="CHEBI:30839"/>
    </ligand>
</feature>
<dbReference type="AlphaFoldDB" id="A0A1X7I906"/>